<keyword evidence="4" id="KW-1185">Reference proteome</keyword>
<feature type="domain" description="Carboxymuconolactone decarboxylase-like" evidence="2">
    <location>
        <begin position="56"/>
        <end position="131"/>
    </location>
</feature>
<organism evidence="3 4">
    <name type="scientific">Fluviicoccus keumensis</name>
    <dbReference type="NCBI Taxonomy" id="1435465"/>
    <lineage>
        <taxon>Bacteria</taxon>
        <taxon>Pseudomonadati</taxon>
        <taxon>Pseudomonadota</taxon>
        <taxon>Gammaproteobacteria</taxon>
        <taxon>Moraxellales</taxon>
        <taxon>Moraxellaceae</taxon>
        <taxon>Fluviicoccus</taxon>
    </lineage>
</organism>
<dbReference type="Gene3D" id="1.20.1290.10">
    <property type="entry name" value="AhpD-like"/>
    <property type="match status" value="1"/>
</dbReference>
<dbReference type="InterPro" id="IPR003779">
    <property type="entry name" value="CMD-like"/>
</dbReference>
<keyword evidence="3" id="KW-0560">Oxidoreductase</keyword>
<feature type="region of interest" description="Disordered" evidence="1">
    <location>
        <begin position="1"/>
        <end position="24"/>
    </location>
</feature>
<dbReference type="EMBL" id="SHKX01000013">
    <property type="protein sequence ID" value="RZU38697.1"/>
    <property type="molecule type" value="Genomic_DNA"/>
</dbReference>
<evidence type="ECO:0000313" key="3">
    <source>
        <dbReference type="EMBL" id="RZU38697.1"/>
    </source>
</evidence>
<dbReference type="PANTHER" id="PTHR34846:SF5">
    <property type="entry name" value="CARBOXYMUCONOLACTONE DECARBOXYLASE-LIKE DOMAIN-CONTAINING PROTEIN"/>
    <property type="match status" value="1"/>
</dbReference>
<name>A0A4Q7YM94_9GAMM</name>
<dbReference type="Proteomes" id="UP000292423">
    <property type="component" value="Unassembled WGS sequence"/>
</dbReference>
<reference evidence="3 4" key="1">
    <citation type="submission" date="2019-02" db="EMBL/GenBank/DDBJ databases">
        <title>Genomic Encyclopedia of Type Strains, Phase IV (KMG-IV): sequencing the most valuable type-strain genomes for metagenomic binning, comparative biology and taxonomic classification.</title>
        <authorList>
            <person name="Goeker M."/>
        </authorList>
    </citation>
    <scope>NUCLEOTIDE SEQUENCE [LARGE SCALE GENOMIC DNA]</scope>
    <source>
        <strain evidence="3 4">DSM 105135</strain>
    </source>
</reference>
<evidence type="ECO:0000259" key="2">
    <source>
        <dbReference type="Pfam" id="PF02627"/>
    </source>
</evidence>
<keyword evidence="3" id="KW-0575">Peroxidase</keyword>
<dbReference type="GO" id="GO:0051920">
    <property type="term" value="F:peroxiredoxin activity"/>
    <property type="evidence" value="ECO:0007669"/>
    <property type="project" value="InterPro"/>
</dbReference>
<gene>
    <name evidence="3" type="ORF">EV700_2632</name>
</gene>
<evidence type="ECO:0000256" key="1">
    <source>
        <dbReference type="SAM" id="MobiDB-lite"/>
    </source>
</evidence>
<dbReference type="RefSeq" id="WP_130414490.1">
    <property type="nucleotide sequence ID" value="NZ_SHKX01000013.1"/>
</dbReference>
<dbReference type="PANTHER" id="PTHR34846">
    <property type="entry name" value="4-CARBOXYMUCONOLACTONE DECARBOXYLASE FAMILY PROTEIN (AFU_ORTHOLOGUE AFUA_6G11590)"/>
    <property type="match status" value="1"/>
</dbReference>
<dbReference type="InterPro" id="IPR029032">
    <property type="entry name" value="AhpD-like"/>
</dbReference>
<protein>
    <submittedName>
        <fullName evidence="3">Alkylhydroperoxidase family enzyme</fullName>
    </submittedName>
</protein>
<comment type="caution">
    <text evidence="3">The sequence shown here is derived from an EMBL/GenBank/DDBJ whole genome shotgun (WGS) entry which is preliminary data.</text>
</comment>
<dbReference type="OrthoDB" id="4704294at2"/>
<proteinExistence type="predicted"/>
<dbReference type="Pfam" id="PF02627">
    <property type="entry name" value="CMD"/>
    <property type="match status" value="1"/>
</dbReference>
<evidence type="ECO:0000313" key="4">
    <source>
        <dbReference type="Proteomes" id="UP000292423"/>
    </source>
</evidence>
<dbReference type="AlphaFoldDB" id="A0A4Q7YM94"/>
<dbReference type="SUPFAM" id="SSF69118">
    <property type="entry name" value="AhpD-like"/>
    <property type="match status" value="1"/>
</dbReference>
<accession>A0A4Q7YM94</accession>
<sequence>MTDFLQPEGGWFAPSDRLTPPPPTGRKPLFRALSGVARLMGRSEVPDVIALLGQYPRLFWPWLAFASRMMPYGKLPPVTREKLILRTAWHCRSRYEWGQHVEIGLRAGLTDTEIVAVARGPHGWAGDDDAAALDACDELCRDKRVSAPTWERLQARFSGEQLVELTLLVGHYEMLAGFLNTAGLALEPLIEAELQAFYRRVAGT</sequence>